<evidence type="ECO:0000256" key="1">
    <source>
        <dbReference type="SAM" id="SignalP"/>
    </source>
</evidence>
<proteinExistence type="predicted"/>
<reference evidence="2 3" key="1">
    <citation type="submission" date="2019-04" db="EMBL/GenBank/DDBJ databases">
        <title>Annotation for the trematode Fasciola gigantica.</title>
        <authorList>
            <person name="Choi Y.-J."/>
        </authorList>
    </citation>
    <scope>NUCLEOTIDE SEQUENCE [LARGE SCALE GENOMIC DNA]</scope>
    <source>
        <strain evidence="2">Uganda_cow_1</strain>
    </source>
</reference>
<sequence length="126" mass="14330">MAVRLSLLFFVTINVVGLIVYSAPRNDENEWRPHVNWNFSQGPEPRVSTKRLTRSKEFDAVSNVDIRQAEMPPLILDSSSTSDHQASICSKMTHLTSVCPFMNRSVKAYSMHILVSLIQLELAVRR</sequence>
<organism evidence="2 3">
    <name type="scientific">Fasciola gigantica</name>
    <name type="common">Giant liver fluke</name>
    <dbReference type="NCBI Taxonomy" id="46835"/>
    <lineage>
        <taxon>Eukaryota</taxon>
        <taxon>Metazoa</taxon>
        <taxon>Spiralia</taxon>
        <taxon>Lophotrochozoa</taxon>
        <taxon>Platyhelminthes</taxon>
        <taxon>Trematoda</taxon>
        <taxon>Digenea</taxon>
        <taxon>Plagiorchiida</taxon>
        <taxon>Echinostomata</taxon>
        <taxon>Echinostomatoidea</taxon>
        <taxon>Fasciolidae</taxon>
        <taxon>Fasciola</taxon>
    </lineage>
</organism>
<accession>A0A504YC06</accession>
<dbReference type="EMBL" id="SUNJ01011696">
    <property type="protein sequence ID" value="TPP58694.1"/>
    <property type="molecule type" value="Genomic_DNA"/>
</dbReference>
<dbReference type="AlphaFoldDB" id="A0A504YC06"/>
<protein>
    <submittedName>
        <fullName evidence="2">Uncharacterized protein</fullName>
    </submittedName>
</protein>
<dbReference type="Proteomes" id="UP000316759">
    <property type="component" value="Unassembled WGS sequence"/>
</dbReference>
<gene>
    <name evidence="2" type="ORF">FGIG_06778</name>
</gene>
<feature type="chain" id="PRO_5021490745" evidence="1">
    <location>
        <begin position="18"/>
        <end position="126"/>
    </location>
</feature>
<keyword evidence="1" id="KW-0732">Signal</keyword>
<evidence type="ECO:0000313" key="3">
    <source>
        <dbReference type="Proteomes" id="UP000316759"/>
    </source>
</evidence>
<evidence type="ECO:0000313" key="2">
    <source>
        <dbReference type="EMBL" id="TPP58694.1"/>
    </source>
</evidence>
<keyword evidence="3" id="KW-1185">Reference proteome</keyword>
<name>A0A504YC06_FASGI</name>
<feature type="signal peptide" evidence="1">
    <location>
        <begin position="1"/>
        <end position="17"/>
    </location>
</feature>
<comment type="caution">
    <text evidence="2">The sequence shown here is derived from an EMBL/GenBank/DDBJ whole genome shotgun (WGS) entry which is preliminary data.</text>
</comment>